<keyword evidence="3" id="KW-1185">Reference proteome</keyword>
<dbReference type="GO" id="GO:0046872">
    <property type="term" value="F:metal ion binding"/>
    <property type="evidence" value="ECO:0007669"/>
    <property type="project" value="UniProtKB-KW"/>
</dbReference>
<dbReference type="InterPro" id="IPR052170">
    <property type="entry name" value="M29_Exopeptidase"/>
</dbReference>
<organism evidence="2 3">
    <name type="scientific">Eoetvoesiella caeni</name>
    <dbReference type="NCBI Taxonomy" id="645616"/>
    <lineage>
        <taxon>Bacteria</taxon>
        <taxon>Pseudomonadati</taxon>
        <taxon>Pseudomonadota</taxon>
        <taxon>Betaproteobacteria</taxon>
        <taxon>Burkholderiales</taxon>
        <taxon>Alcaligenaceae</taxon>
        <taxon>Eoetvoesiella</taxon>
    </lineage>
</organism>
<dbReference type="Pfam" id="PF26233">
    <property type="entry name" value="NicX"/>
    <property type="match status" value="1"/>
</dbReference>
<comment type="caution">
    <text evidence="2">The sequence shown here is derived from an EMBL/GenBank/DDBJ whole genome shotgun (WGS) entry which is preliminary data.</text>
</comment>
<keyword evidence="2" id="KW-0223">Dioxygenase</keyword>
<keyword evidence="1" id="KW-0479">Metal-binding</keyword>
<dbReference type="GO" id="GO:0051213">
    <property type="term" value="F:dioxygenase activity"/>
    <property type="evidence" value="ECO:0007669"/>
    <property type="project" value="UniProtKB-KW"/>
</dbReference>
<proteinExistence type="predicted"/>
<accession>A0A366H189</accession>
<evidence type="ECO:0000256" key="1">
    <source>
        <dbReference type="ARBA" id="ARBA00022723"/>
    </source>
</evidence>
<reference evidence="2 3" key="1">
    <citation type="submission" date="2018-06" db="EMBL/GenBank/DDBJ databases">
        <title>Genomic Encyclopedia of Type Strains, Phase IV (KMG-IV): sequencing the most valuable type-strain genomes for metagenomic binning, comparative biology and taxonomic classification.</title>
        <authorList>
            <person name="Goeker M."/>
        </authorList>
    </citation>
    <scope>NUCLEOTIDE SEQUENCE [LARGE SCALE GENOMIC DNA]</scope>
    <source>
        <strain evidence="2 3">DSM 25520</strain>
    </source>
</reference>
<dbReference type="AlphaFoldDB" id="A0A366H189"/>
<dbReference type="PANTHER" id="PTHR34448:SF1">
    <property type="entry name" value="BLL6088 PROTEIN"/>
    <property type="match status" value="1"/>
</dbReference>
<dbReference type="PANTHER" id="PTHR34448">
    <property type="entry name" value="AMINOPEPTIDASE"/>
    <property type="match status" value="1"/>
</dbReference>
<dbReference type="OrthoDB" id="6918951at2"/>
<evidence type="ECO:0000313" key="3">
    <source>
        <dbReference type="Proteomes" id="UP000253628"/>
    </source>
</evidence>
<keyword evidence="2" id="KW-0560">Oxidoreductase</keyword>
<evidence type="ECO:0000313" key="2">
    <source>
        <dbReference type="EMBL" id="RBP34982.1"/>
    </source>
</evidence>
<dbReference type="Proteomes" id="UP000253628">
    <property type="component" value="Unassembled WGS sequence"/>
</dbReference>
<name>A0A366H189_9BURK</name>
<protein>
    <submittedName>
        <fullName evidence="2">2,5-dihydroxypyridine 5,6-dioxygenase</fullName>
    </submittedName>
</protein>
<gene>
    <name evidence="2" type="ORF">DFR37_12310</name>
</gene>
<dbReference type="RefSeq" id="WP_113935284.1">
    <property type="nucleotide sequence ID" value="NZ_JACCEU010000021.1"/>
</dbReference>
<sequence length="334" mass="36347">MEADKLVKLFQAEFELCKVTPAQSAIVLSSDKSREGYAAAALQALLNIGAKAFELRTVTPPGRKDGSVGNTPVAGNRVALEALKAADFVVDLVFLLHSPEQAEVLAAGTRILLVVEPPSVLMRHLPTEELRLSVKRGAAKLRKARQLRVTSEAGTDLHMKIGDYPVIEQYGFTDEPGRWDHFPSAFFYTWPNEGDTHGRVVLNKGDLVWPLNKYLDAPVTLTVEGGYIRKIEGGLDAEMLRDAFESFNDPEAYAVAHMGWGVDPRSKFDALLSEPSSVGNDARSFSGNVQFSTGPNLEVGGTRATLGHFDMPMLGCTLLLDDQPVVINGQVVEN</sequence>
<dbReference type="EMBL" id="QNRQ01000023">
    <property type="protein sequence ID" value="RBP34982.1"/>
    <property type="molecule type" value="Genomic_DNA"/>
</dbReference>
<dbReference type="InterPro" id="IPR058739">
    <property type="entry name" value="NicX"/>
</dbReference>
<dbReference type="SUPFAM" id="SSF144052">
    <property type="entry name" value="Thermophilic metalloprotease-like"/>
    <property type="match status" value="1"/>
</dbReference>